<dbReference type="EMBL" id="JBBPBM010000066">
    <property type="protein sequence ID" value="KAK8514557.1"/>
    <property type="molecule type" value="Genomic_DNA"/>
</dbReference>
<dbReference type="InterPro" id="IPR013215">
    <property type="entry name" value="Cbl-indep_Met_Synth_N"/>
</dbReference>
<accession>A0ABR2C5I5</accession>
<dbReference type="Gene3D" id="3.20.20.210">
    <property type="match status" value="1"/>
</dbReference>
<dbReference type="Proteomes" id="UP001472677">
    <property type="component" value="Unassembled WGS sequence"/>
</dbReference>
<evidence type="ECO:0000259" key="1">
    <source>
        <dbReference type="Pfam" id="PF08267"/>
    </source>
</evidence>
<evidence type="ECO:0000313" key="3">
    <source>
        <dbReference type="Proteomes" id="UP001472677"/>
    </source>
</evidence>
<comment type="caution">
    <text evidence="2">The sequence shown here is derived from an EMBL/GenBank/DDBJ whole genome shotgun (WGS) entry which is preliminary data.</text>
</comment>
<dbReference type="SUPFAM" id="SSF51726">
    <property type="entry name" value="UROD/MetE-like"/>
    <property type="match status" value="1"/>
</dbReference>
<evidence type="ECO:0000313" key="2">
    <source>
        <dbReference type="EMBL" id="KAK8514557.1"/>
    </source>
</evidence>
<sequence length="165" mass="18315">MFFPFDYATTAHQIVDSRFDEPTLVLDLDSHQLQAFTAAYADLESSLSGLNVLIETSFAGLTVEAYKTLVGLMGVTAYGLDLVRRSRTVDLVKSNFSKGKYLFDGIDGRNIWANDLSSSLNTLQWLENDQARKALDLGKSLGVQIEGDESEAVRDIALLEWNQTE</sequence>
<name>A0ABR2C5I5_9ROSI</name>
<dbReference type="InterPro" id="IPR038071">
    <property type="entry name" value="UROD/MetE-like_sf"/>
</dbReference>
<protein>
    <recommendedName>
        <fullName evidence="1">Cobalamin-independent methionine synthase MetE N-terminal domain-containing protein</fullName>
    </recommendedName>
</protein>
<gene>
    <name evidence="2" type="ORF">V6N12_057457</name>
</gene>
<organism evidence="2 3">
    <name type="scientific">Hibiscus sabdariffa</name>
    <name type="common">roselle</name>
    <dbReference type="NCBI Taxonomy" id="183260"/>
    <lineage>
        <taxon>Eukaryota</taxon>
        <taxon>Viridiplantae</taxon>
        <taxon>Streptophyta</taxon>
        <taxon>Embryophyta</taxon>
        <taxon>Tracheophyta</taxon>
        <taxon>Spermatophyta</taxon>
        <taxon>Magnoliopsida</taxon>
        <taxon>eudicotyledons</taxon>
        <taxon>Gunneridae</taxon>
        <taxon>Pentapetalae</taxon>
        <taxon>rosids</taxon>
        <taxon>malvids</taxon>
        <taxon>Malvales</taxon>
        <taxon>Malvaceae</taxon>
        <taxon>Malvoideae</taxon>
        <taxon>Hibiscus</taxon>
    </lineage>
</organism>
<keyword evidence="3" id="KW-1185">Reference proteome</keyword>
<dbReference type="Pfam" id="PF08267">
    <property type="entry name" value="Meth_synt_1"/>
    <property type="match status" value="1"/>
</dbReference>
<dbReference type="PANTHER" id="PTHR30519">
    <property type="entry name" value="5-METHYLTETRAHYDROPTEROYLTRIGLUTAMATE--HOMOCYSTEINE METHYLTRANSFERASE"/>
    <property type="match status" value="1"/>
</dbReference>
<proteinExistence type="predicted"/>
<reference evidence="2 3" key="1">
    <citation type="journal article" date="2024" name="G3 (Bethesda)">
        <title>Genome assembly of Hibiscus sabdariffa L. provides insights into metabolisms of medicinal natural products.</title>
        <authorList>
            <person name="Kim T."/>
        </authorList>
    </citation>
    <scope>NUCLEOTIDE SEQUENCE [LARGE SCALE GENOMIC DNA]</scope>
    <source>
        <strain evidence="2">TK-2024</strain>
        <tissue evidence="2">Old leaves</tissue>
    </source>
</reference>
<feature type="domain" description="Cobalamin-independent methionine synthase MetE N-terminal" evidence="1">
    <location>
        <begin position="18"/>
        <end position="128"/>
    </location>
</feature>